<accession>A0A645IY35</accession>
<comment type="caution">
    <text evidence="1">The sequence shown here is derived from an EMBL/GenBank/DDBJ whole genome shotgun (WGS) entry which is preliminary data.</text>
</comment>
<proteinExistence type="predicted"/>
<dbReference type="EMBL" id="VSSQ01125351">
    <property type="protein sequence ID" value="MPN55762.1"/>
    <property type="molecule type" value="Genomic_DNA"/>
</dbReference>
<dbReference type="AlphaFoldDB" id="A0A645IY35"/>
<protein>
    <submittedName>
        <fullName evidence="1">Uncharacterized protein</fullName>
    </submittedName>
</protein>
<gene>
    <name evidence="1" type="ORF">SDC9_203446</name>
</gene>
<evidence type="ECO:0000313" key="1">
    <source>
        <dbReference type="EMBL" id="MPN55762.1"/>
    </source>
</evidence>
<organism evidence="1">
    <name type="scientific">bioreactor metagenome</name>
    <dbReference type="NCBI Taxonomy" id="1076179"/>
    <lineage>
        <taxon>unclassified sequences</taxon>
        <taxon>metagenomes</taxon>
        <taxon>ecological metagenomes</taxon>
    </lineage>
</organism>
<name>A0A645IY35_9ZZZZ</name>
<reference evidence="1" key="1">
    <citation type="submission" date="2019-08" db="EMBL/GenBank/DDBJ databases">
        <authorList>
            <person name="Kucharzyk K."/>
            <person name="Murdoch R.W."/>
            <person name="Higgins S."/>
            <person name="Loffler F."/>
        </authorList>
    </citation>
    <scope>NUCLEOTIDE SEQUENCE</scope>
</reference>
<sequence>MDAVFETVSSRLKDYRQQAGQYPASLSELSLTNAGEAELLQTIGYARTRFGYTLSYTGFVSYHESYEFRDERGNP</sequence>